<dbReference type="Proteomes" id="UP001145072">
    <property type="component" value="Unassembled WGS sequence"/>
</dbReference>
<dbReference type="InterPro" id="IPR018060">
    <property type="entry name" value="HTH_AraC"/>
</dbReference>
<dbReference type="SUPFAM" id="SSF51215">
    <property type="entry name" value="Regulatory protein AraC"/>
    <property type="match status" value="1"/>
</dbReference>
<evidence type="ECO:0000313" key="5">
    <source>
        <dbReference type="EMBL" id="MDC3422595.1"/>
    </source>
</evidence>
<dbReference type="RefSeq" id="WP_259869201.1">
    <property type="nucleotide sequence ID" value="NZ_JAMQJZ010000023.1"/>
</dbReference>
<dbReference type="EMBL" id="JAMQJZ010000023">
    <property type="protein sequence ID" value="MDC3422595.1"/>
    <property type="molecule type" value="Genomic_DNA"/>
</dbReference>
<reference evidence="5" key="1">
    <citation type="submission" date="2022-06" db="EMBL/GenBank/DDBJ databases">
        <title>Aquibacillus sp. a new bacterium isolated from soil saline samples.</title>
        <authorList>
            <person name="Galisteo C."/>
            <person name="De La Haba R."/>
            <person name="Sanchez-Porro C."/>
            <person name="Ventosa A."/>
        </authorList>
    </citation>
    <scope>NUCLEOTIDE SEQUENCE</scope>
    <source>
        <strain evidence="5">JCM 12387</strain>
    </source>
</reference>
<dbReference type="PANTHER" id="PTHR43280">
    <property type="entry name" value="ARAC-FAMILY TRANSCRIPTIONAL REGULATOR"/>
    <property type="match status" value="1"/>
</dbReference>
<dbReference type="AlphaFoldDB" id="A0A9X3WP97"/>
<dbReference type="GO" id="GO:0003700">
    <property type="term" value="F:DNA-binding transcription factor activity"/>
    <property type="evidence" value="ECO:0007669"/>
    <property type="project" value="InterPro"/>
</dbReference>
<organism evidence="5 6">
    <name type="scientific">Aquibacillus koreensis</name>
    <dbReference type="NCBI Taxonomy" id="279446"/>
    <lineage>
        <taxon>Bacteria</taxon>
        <taxon>Bacillati</taxon>
        <taxon>Bacillota</taxon>
        <taxon>Bacilli</taxon>
        <taxon>Bacillales</taxon>
        <taxon>Bacillaceae</taxon>
        <taxon>Aquibacillus</taxon>
    </lineage>
</organism>
<keyword evidence="1" id="KW-0805">Transcription regulation</keyword>
<comment type="caution">
    <text evidence="5">The sequence shown here is derived from an EMBL/GenBank/DDBJ whole genome shotgun (WGS) entry which is preliminary data.</text>
</comment>
<keyword evidence="2" id="KW-0238">DNA-binding</keyword>
<evidence type="ECO:0000259" key="4">
    <source>
        <dbReference type="PROSITE" id="PS01124"/>
    </source>
</evidence>
<dbReference type="InterPro" id="IPR018062">
    <property type="entry name" value="HTH_AraC-typ_CS"/>
</dbReference>
<accession>A0A9X3WP97</accession>
<dbReference type="InterPro" id="IPR009057">
    <property type="entry name" value="Homeodomain-like_sf"/>
</dbReference>
<sequence>MASYDQLVPQIGYFMSRHCLPNWRINESVIPFIDLTYIFEGKATYIIDGISYDVEKGDLVCIPKYSTRASVTDPDDLMSNYAINFQLCNYQGEDVELPFPPVTRIGINDELISLYHELNLAWLHKNPGYQINVHATFLQLIHRYFTKIYYKNQSNPIDPRIQKVMEYIDEHFSASIQLEDLADLLDLNSVYFGTLFKKNTGLSVKKYINKIRVNNAENLIVSGEFTMHEVAQKCGFQDVFYFSRVYKNIKGHPPSKAIK</sequence>
<keyword evidence="6" id="KW-1185">Reference proteome</keyword>
<evidence type="ECO:0000256" key="3">
    <source>
        <dbReference type="ARBA" id="ARBA00023163"/>
    </source>
</evidence>
<feature type="domain" description="HTH araC/xylS-type" evidence="4">
    <location>
        <begin position="162"/>
        <end position="259"/>
    </location>
</feature>
<protein>
    <submittedName>
        <fullName evidence="5">AraC family transcriptional regulator</fullName>
    </submittedName>
</protein>
<dbReference type="InterPro" id="IPR037923">
    <property type="entry name" value="HTH-like"/>
</dbReference>
<dbReference type="PROSITE" id="PS00041">
    <property type="entry name" value="HTH_ARAC_FAMILY_1"/>
    <property type="match status" value="1"/>
</dbReference>
<keyword evidence="3" id="KW-0804">Transcription</keyword>
<dbReference type="PROSITE" id="PS01124">
    <property type="entry name" value="HTH_ARAC_FAMILY_2"/>
    <property type="match status" value="1"/>
</dbReference>
<dbReference type="GO" id="GO:0043565">
    <property type="term" value="F:sequence-specific DNA binding"/>
    <property type="evidence" value="ECO:0007669"/>
    <property type="project" value="InterPro"/>
</dbReference>
<dbReference type="SUPFAM" id="SSF46689">
    <property type="entry name" value="Homeodomain-like"/>
    <property type="match status" value="2"/>
</dbReference>
<dbReference type="SMART" id="SM00342">
    <property type="entry name" value="HTH_ARAC"/>
    <property type="match status" value="1"/>
</dbReference>
<gene>
    <name evidence="5" type="ORF">NC661_19770</name>
</gene>
<dbReference type="Gene3D" id="1.10.10.60">
    <property type="entry name" value="Homeodomain-like"/>
    <property type="match status" value="2"/>
</dbReference>
<name>A0A9X3WP97_9BACI</name>
<dbReference type="PANTHER" id="PTHR43280:SF28">
    <property type="entry name" value="HTH-TYPE TRANSCRIPTIONAL ACTIVATOR RHAS"/>
    <property type="match status" value="1"/>
</dbReference>
<evidence type="ECO:0000256" key="2">
    <source>
        <dbReference type="ARBA" id="ARBA00023125"/>
    </source>
</evidence>
<evidence type="ECO:0000313" key="6">
    <source>
        <dbReference type="Proteomes" id="UP001145072"/>
    </source>
</evidence>
<dbReference type="Pfam" id="PF12833">
    <property type="entry name" value="HTH_18"/>
    <property type="match status" value="1"/>
</dbReference>
<proteinExistence type="predicted"/>
<evidence type="ECO:0000256" key="1">
    <source>
        <dbReference type="ARBA" id="ARBA00023015"/>
    </source>
</evidence>